<dbReference type="EMBL" id="QGMG01000346">
    <property type="protein sequence ID" value="TVY54384.1"/>
    <property type="molecule type" value="Genomic_DNA"/>
</dbReference>
<dbReference type="Proteomes" id="UP000481288">
    <property type="component" value="Unassembled WGS sequence"/>
</dbReference>
<evidence type="ECO:0000313" key="2">
    <source>
        <dbReference type="EMBL" id="TVY54384.1"/>
    </source>
</evidence>
<sequence length="143" mass="16345">MAIKAINDLVGPNSIILMLLVFSAYLRIVNSIILLLGIAIRVEAIKKATREIANFSIGLKNKKKTPLLDINFKKAFIIELEVEEKEIIIIFIIYKEKADLELSLKLYREGKITTLEKPFKQSNIKEFNSLLSKGIFGFKLYNK</sequence>
<gene>
    <name evidence="2" type="ORF">LCER1_G004971</name>
</gene>
<evidence type="ECO:0000313" key="3">
    <source>
        <dbReference type="Proteomes" id="UP000481288"/>
    </source>
</evidence>
<evidence type="ECO:0000256" key="1">
    <source>
        <dbReference type="SAM" id="Phobius"/>
    </source>
</evidence>
<keyword evidence="1" id="KW-1133">Transmembrane helix</keyword>
<feature type="transmembrane region" description="Helical" evidence="1">
    <location>
        <begin position="15"/>
        <end position="40"/>
    </location>
</feature>
<protein>
    <submittedName>
        <fullName evidence="2">Uncharacterized protein</fullName>
    </submittedName>
</protein>
<comment type="caution">
    <text evidence="2">The sequence shown here is derived from an EMBL/GenBank/DDBJ whole genome shotgun (WGS) entry which is preliminary data.</text>
</comment>
<accession>A0A7D8UT84</accession>
<keyword evidence="1" id="KW-0472">Membrane</keyword>
<proteinExistence type="predicted"/>
<organism evidence="2 3">
    <name type="scientific">Lachnellula cervina</name>
    <dbReference type="NCBI Taxonomy" id="1316786"/>
    <lineage>
        <taxon>Eukaryota</taxon>
        <taxon>Fungi</taxon>
        <taxon>Dikarya</taxon>
        <taxon>Ascomycota</taxon>
        <taxon>Pezizomycotina</taxon>
        <taxon>Leotiomycetes</taxon>
        <taxon>Helotiales</taxon>
        <taxon>Lachnaceae</taxon>
        <taxon>Lachnellula</taxon>
    </lineage>
</organism>
<reference evidence="2 3" key="1">
    <citation type="submission" date="2018-05" db="EMBL/GenBank/DDBJ databases">
        <title>Whole genome sequencing for identification of molecular markers to develop diagnostic detection tools for the regulated plant pathogen Lachnellula willkommii.</title>
        <authorList>
            <person name="Giroux E."/>
            <person name="Bilodeau G."/>
        </authorList>
    </citation>
    <scope>NUCLEOTIDE SEQUENCE [LARGE SCALE GENOMIC DNA]</scope>
    <source>
        <strain evidence="2 3">CBS 625.97</strain>
    </source>
</reference>
<dbReference type="AlphaFoldDB" id="A0A7D8UT84"/>
<keyword evidence="3" id="KW-1185">Reference proteome</keyword>
<name>A0A7D8UT84_9HELO</name>
<dbReference type="OrthoDB" id="3563815at2759"/>
<keyword evidence="1" id="KW-0812">Transmembrane</keyword>